<organism evidence="1 2">
    <name type="scientific">Auriscalpium vulgare</name>
    <dbReference type="NCBI Taxonomy" id="40419"/>
    <lineage>
        <taxon>Eukaryota</taxon>
        <taxon>Fungi</taxon>
        <taxon>Dikarya</taxon>
        <taxon>Basidiomycota</taxon>
        <taxon>Agaricomycotina</taxon>
        <taxon>Agaricomycetes</taxon>
        <taxon>Russulales</taxon>
        <taxon>Auriscalpiaceae</taxon>
        <taxon>Auriscalpium</taxon>
    </lineage>
</organism>
<dbReference type="EMBL" id="MU275851">
    <property type="protein sequence ID" value="KAI0051588.1"/>
    <property type="molecule type" value="Genomic_DNA"/>
</dbReference>
<gene>
    <name evidence="1" type="ORF">FA95DRAFT_238830</name>
</gene>
<proteinExistence type="predicted"/>
<reference evidence="1" key="2">
    <citation type="journal article" date="2022" name="New Phytol.">
        <title>Evolutionary transition to the ectomycorrhizal habit in the genomes of a hyperdiverse lineage of mushroom-forming fungi.</title>
        <authorList>
            <person name="Looney B."/>
            <person name="Miyauchi S."/>
            <person name="Morin E."/>
            <person name="Drula E."/>
            <person name="Courty P.E."/>
            <person name="Kohler A."/>
            <person name="Kuo A."/>
            <person name="LaButti K."/>
            <person name="Pangilinan J."/>
            <person name="Lipzen A."/>
            <person name="Riley R."/>
            <person name="Andreopoulos W."/>
            <person name="He G."/>
            <person name="Johnson J."/>
            <person name="Nolan M."/>
            <person name="Tritt A."/>
            <person name="Barry K.W."/>
            <person name="Grigoriev I.V."/>
            <person name="Nagy L.G."/>
            <person name="Hibbett D."/>
            <person name="Henrissat B."/>
            <person name="Matheny P.B."/>
            <person name="Labbe J."/>
            <person name="Martin F.M."/>
        </authorList>
    </citation>
    <scope>NUCLEOTIDE SEQUENCE</scope>
    <source>
        <strain evidence="1">FP105234-sp</strain>
    </source>
</reference>
<evidence type="ECO:0000313" key="1">
    <source>
        <dbReference type="EMBL" id="KAI0051588.1"/>
    </source>
</evidence>
<protein>
    <submittedName>
        <fullName evidence="1">Carbohydrate esterase family 15 protein</fullName>
    </submittedName>
</protein>
<accession>A0ACB8S656</accession>
<comment type="caution">
    <text evidence="1">The sequence shown here is derived from an EMBL/GenBank/DDBJ whole genome shotgun (WGS) entry which is preliminary data.</text>
</comment>
<sequence>MRFSTLIQLSVAFISAASAGARRADCPIATSLPFDDDELPDPFTFNDGTPVLTTDDWTCRAAQINALISSYEAGALPPPPSSLGVAFTRSGSSGTLSLTASNGGPSITFAPTITFPSGTAPAAGWPLVITFEGGSIPIPAGIATMNYANSAMAAQTDLSSRGVGLFYNLFGANATASSMVAWAWGVSRIIDALEQTPAAGINTQRIAVTGCSRDGKGALTAGALEPRIALTIPQESGSGGDTCWRLSLFEQNNGADVQTATEIVQENVWFAPGFANFVNNLSALPFDHHMLAALIAPRALVSFENTDVVWLSPLSAWGCMSAAHTVWAALGVPDNHGFAQVGGHEHCQWPASLTPTLDAFFDKFLLDQPNVSTEFFSTNGAFNNVTWNPADWISWTTPQLT</sequence>
<name>A0ACB8S656_9AGAM</name>
<reference evidence="1" key="1">
    <citation type="submission" date="2021-02" db="EMBL/GenBank/DDBJ databases">
        <authorList>
            <consortium name="DOE Joint Genome Institute"/>
            <person name="Ahrendt S."/>
            <person name="Looney B.P."/>
            <person name="Miyauchi S."/>
            <person name="Morin E."/>
            <person name="Drula E."/>
            <person name="Courty P.E."/>
            <person name="Chicoki N."/>
            <person name="Fauchery L."/>
            <person name="Kohler A."/>
            <person name="Kuo A."/>
            <person name="Labutti K."/>
            <person name="Pangilinan J."/>
            <person name="Lipzen A."/>
            <person name="Riley R."/>
            <person name="Andreopoulos W."/>
            <person name="He G."/>
            <person name="Johnson J."/>
            <person name="Barry K.W."/>
            <person name="Grigoriev I.V."/>
            <person name="Nagy L."/>
            <person name="Hibbett D."/>
            <person name="Henrissat B."/>
            <person name="Matheny P.B."/>
            <person name="Labbe J."/>
            <person name="Martin F."/>
        </authorList>
    </citation>
    <scope>NUCLEOTIDE SEQUENCE</scope>
    <source>
        <strain evidence="1">FP105234-sp</strain>
    </source>
</reference>
<dbReference type="Proteomes" id="UP000814033">
    <property type="component" value="Unassembled WGS sequence"/>
</dbReference>
<keyword evidence="2" id="KW-1185">Reference proteome</keyword>
<evidence type="ECO:0000313" key="2">
    <source>
        <dbReference type="Proteomes" id="UP000814033"/>
    </source>
</evidence>